<dbReference type="GeneID" id="101898430"/>
<feature type="region of interest" description="Disordered" evidence="11">
    <location>
        <begin position="2045"/>
        <end position="2090"/>
    </location>
</feature>
<feature type="region of interest" description="Disordered" evidence="11">
    <location>
        <begin position="22"/>
        <end position="121"/>
    </location>
</feature>
<feature type="compositionally biased region" description="Low complexity" evidence="11">
    <location>
        <begin position="1412"/>
        <end position="1434"/>
    </location>
</feature>
<evidence type="ECO:0000256" key="6">
    <source>
        <dbReference type="ARBA" id="ARBA00022741"/>
    </source>
</evidence>
<evidence type="ECO:0000256" key="4">
    <source>
        <dbReference type="ARBA" id="ARBA00022490"/>
    </source>
</evidence>
<feature type="compositionally biased region" description="Polar residues" evidence="11">
    <location>
        <begin position="1621"/>
        <end position="1638"/>
    </location>
</feature>
<evidence type="ECO:0000313" key="14">
    <source>
        <dbReference type="RefSeq" id="XP_058985836.1"/>
    </source>
</evidence>
<dbReference type="CDD" id="cd07061">
    <property type="entry name" value="HP_HAP_like"/>
    <property type="match status" value="1"/>
</dbReference>
<comment type="similarity">
    <text evidence="2">Belongs to the histidine acid phosphatase family. VIP1 subfamily.</text>
</comment>
<dbReference type="InterPro" id="IPR029033">
    <property type="entry name" value="His_PPase_superfam"/>
</dbReference>
<feature type="region of interest" description="Disordered" evidence="11">
    <location>
        <begin position="1283"/>
        <end position="1305"/>
    </location>
</feature>
<dbReference type="Gene3D" id="3.40.50.1240">
    <property type="entry name" value="Phosphoglycerate mutase-like"/>
    <property type="match status" value="1"/>
</dbReference>
<dbReference type="SUPFAM" id="SSF53254">
    <property type="entry name" value="Phosphoglycerate mutase-like"/>
    <property type="match status" value="1"/>
</dbReference>
<proteinExistence type="inferred from homology"/>
<gene>
    <name evidence="14" type="primary">LOC101898430</name>
</gene>
<comment type="subcellular location">
    <subcellularLocation>
        <location evidence="1">Cytoplasm</location>
        <location evidence="1">Cytosol</location>
    </subcellularLocation>
</comment>
<comment type="catalytic activity">
    <reaction evidence="9">
        <text>5-diphospho-1D-myo-inositol 1,2,3,4,6-pentakisphosphate + ATP + H(+) = 1,5-bis(diphospho)-1D-myo-inositol 2,3,4,6-tetrakisphosphate + ADP</text>
        <dbReference type="Rhea" id="RHEA:10276"/>
        <dbReference type="ChEBI" id="CHEBI:15378"/>
        <dbReference type="ChEBI" id="CHEBI:30616"/>
        <dbReference type="ChEBI" id="CHEBI:58628"/>
        <dbReference type="ChEBI" id="CHEBI:77983"/>
        <dbReference type="ChEBI" id="CHEBI:456216"/>
        <dbReference type="EC" id="2.7.4.24"/>
    </reaction>
    <physiologicalReaction direction="left-to-right" evidence="9">
        <dbReference type="Rhea" id="RHEA:10277"/>
    </physiologicalReaction>
</comment>
<dbReference type="Proteomes" id="UP001652621">
    <property type="component" value="Unplaced"/>
</dbReference>
<evidence type="ECO:0000259" key="12">
    <source>
        <dbReference type="Pfam" id="PF18086"/>
    </source>
</evidence>
<evidence type="ECO:0000256" key="11">
    <source>
        <dbReference type="SAM" id="MobiDB-lite"/>
    </source>
</evidence>
<feature type="region of interest" description="Disordered" evidence="11">
    <location>
        <begin position="1766"/>
        <end position="1786"/>
    </location>
</feature>
<feature type="region of interest" description="Disordered" evidence="11">
    <location>
        <begin position="1173"/>
        <end position="1245"/>
    </location>
</feature>
<organism evidence="13 14">
    <name type="scientific">Musca domestica</name>
    <name type="common">House fly</name>
    <dbReference type="NCBI Taxonomy" id="7370"/>
    <lineage>
        <taxon>Eukaryota</taxon>
        <taxon>Metazoa</taxon>
        <taxon>Ecdysozoa</taxon>
        <taxon>Arthropoda</taxon>
        <taxon>Hexapoda</taxon>
        <taxon>Insecta</taxon>
        <taxon>Pterygota</taxon>
        <taxon>Neoptera</taxon>
        <taxon>Endopterygota</taxon>
        <taxon>Diptera</taxon>
        <taxon>Brachycera</taxon>
        <taxon>Muscomorpha</taxon>
        <taxon>Muscoidea</taxon>
        <taxon>Muscidae</taxon>
        <taxon>Musca</taxon>
    </lineage>
</organism>
<dbReference type="RefSeq" id="XP_058985836.1">
    <property type="nucleotide sequence ID" value="XM_059129853.1"/>
</dbReference>
<feature type="region of interest" description="Disordered" evidence="11">
    <location>
        <begin position="656"/>
        <end position="675"/>
    </location>
</feature>
<dbReference type="InterPro" id="IPR037446">
    <property type="entry name" value="His_Pase_VIP1"/>
</dbReference>
<dbReference type="PANTHER" id="PTHR12750:SF9">
    <property type="entry name" value="INOSITOL HEXAKISPHOSPHATE AND DIPHOSPHOINOSITOL-PENTAKISPHOSPHATE KINASE"/>
    <property type="match status" value="1"/>
</dbReference>
<keyword evidence="13" id="KW-1185">Reference proteome</keyword>
<feature type="compositionally biased region" description="Basic and acidic residues" evidence="11">
    <location>
        <begin position="1198"/>
        <end position="1216"/>
    </location>
</feature>
<comment type="catalytic activity">
    <reaction evidence="10">
        <text>1D-myo-inositol hexakisphosphate + ATP = 1-diphospho-1D-myo-inositol 2,3,4,5,6-pentakisphosphate + ADP</text>
        <dbReference type="Rhea" id="RHEA:37459"/>
        <dbReference type="ChEBI" id="CHEBI:30616"/>
        <dbReference type="ChEBI" id="CHEBI:58130"/>
        <dbReference type="ChEBI" id="CHEBI:74946"/>
        <dbReference type="ChEBI" id="CHEBI:456216"/>
        <dbReference type="EC" id="2.7.4.24"/>
    </reaction>
    <physiologicalReaction direction="left-to-right" evidence="10">
        <dbReference type="Rhea" id="RHEA:37460"/>
    </physiologicalReaction>
</comment>
<dbReference type="Gene3D" id="3.40.50.11950">
    <property type="match status" value="1"/>
</dbReference>
<evidence type="ECO:0000256" key="3">
    <source>
        <dbReference type="ARBA" id="ARBA00012893"/>
    </source>
</evidence>
<keyword evidence="5" id="KW-0808">Transferase</keyword>
<evidence type="ECO:0000256" key="2">
    <source>
        <dbReference type="ARBA" id="ARBA00005609"/>
    </source>
</evidence>
<keyword evidence="7 14" id="KW-0418">Kinase</keyword>
<keyword evidence="4" id="KW-0963">Cytoplasm</keyword>
<evidence type="ECO:0000256" key="10">
    <source>
        <dbReference type="ARBA" id="ARBA00034629"/>
    </source>
</evidence>
<feature type="region of interest" description="Disordered" evidence="11">
    <location>
        <begin position="1412"/>
        <end position="1439"/>
    </location>
</feature>
<feature type="domain" description="VIP1 N-terminal" evidence="12">
    <location>
        <begin position="215"/>
        <end position="304"/>
    </location>
</feature>
<evidence type="ECO:0000256" key="7">
    <source>
        <dbReference type="ARBA" id="ARBA00022777"/>
    </source>
</evidence>
<dbReference type="PROSITE" id="PS00616">
    <property type="entry name" value="HIS_ACID_PHOSPHAT_1"/>
    <property type="match status" value="1"/>
</dbReference>
<dbReference type="InterPro" id="IPR040557">
    <property type="entry name" value="VIP1_N"/>
</dbReference>
<feature type="compositionally biased region" description="Low complexity" evidence="11">
    <location>
        <begin position="1220"/>
        <end position="1236"/>
    </location>
</feature>
<dbReference type="InterPro" id="IPR000560">
    <property type="entry name" value="His_Pase_clade-2"/>
</dbReference>
<feature type="region of interest" description="Disordered" evidence="11">
    <location>
        <begin position="1605"/>
        <end position="1660"/>
    </location>
</feature>
<reference evidence="14" key="1">
    <citation type="submission" date="2025-08" db="UniProtKB">
        <authorList>
            <consortium name="RefSeq"/>
        </authorList>
    </citation>
    <scope>IDENTIFICATION</scope>
    <source>
        <strain evidence="14">Aabys</strain>
        <tissue evidence="14">Whole body</tissue>
    </source>
</reference>
<sequence length="2090" mass="233214">MEWTWLKDWWRLKKYRSQQRRRKLKHAHLGDPSSSSSAFGPDGNYDENNDCARGANGVEGHRRQCGATDDNGEIDPNNTKCRMQNRRKRRSRLRRRRSRCPSGREAVINKENANNNDDIKNESGDAVAAEEGIAAKQDNACVNDADNKEDDEFEDGYDDYYDDDDDEEDYDDDDDDEVDDFCYCDECLNGDTDFCESNDGMDSDASTSSNTGKQVVVGICAMAKKTQSKPMKEILTRLQEFEFIKMVIFEEDVILKEPVENWPICDCLVSFHSKGFPLEKAIQYAQLRKPYVLNNLHMQYDIQDRRRVYAILEKEGIEIPRYAVLDRDSPDPKQHELIESEDHVEVNGIIFNKPFVEKPVSAEDHNIYIYYPTSAGGGSQRLFRKIGSRSSVYSPESRVRKTGSFIYEDFMPTDVYFPGTDVKVYTVGPDYAHAEARKSPALDGKVERDSEGKEIRYPVILNHAEKLISRKVCLAFKQTVCGFDLLRANGKSFVCDVNGFSFVKNSNKYYDDCAKILGNMILRELTPTLHIPWSVPFQLDDPPIVPTTFGKMMELRCVVAVIRHGDRTPKQKMKVEVRHPKFFEIFEKYDGFKNGHVKLKRPKQLQEILDIARFLLAEIETKDNPEIEEKKSKLEQLKSVLEMYGHFSGINRKVQMKYQPKGRPRGSSSDDVDAPSEPSLVLILKWGGELTPAGRIQAEELGRIFRCMYPGGQGRQDYSGTQGLGLLRLHSTFRHDLKIYASDEGRVQMTAAAFAKGLLALEGELTPILVQMVKSANTNGLLDNDCDSSKYQNMAKNRLHELMQVDREFTAEDRAAINPNNSISINQALDFVKNPVECCNHVHSLIKELLIIISVKKDDPKTKDAILYHGETWDLMRCRWEKIEKDFSTKSKLYDISKIPDIYDCIKYDLQHNQHTLQYDQAEELYIYAKYLADIVIPQEYGLTMQEKLTIGQGICTPLLKKIKSDLQRNIEEVEDESVNRLNPQYSHGVASPGRHVRTRLYFTSESHVHSLLTVLRYGGLLNVLTDEQWRRAMDYISMVSELNYMSQIVIMLYEDPTKDPTSEERFHVELHFSPGVNCCVQKNLPPGPGFRPHSRNDSGTLKTSTHEECSNNPSRIDEENDTDESPVKTHLISPDGFDCEIRHSKSKPIPIGSHHTVAGHEAMDLAKRLNKELASQQQQQTKQTGSLEANRPISPDGEPRSRSFEQRSQKSKELDMDLLPTTNQPPNSSSSNQLTDDLTPAHRPHHMHYHHHIHHHHHHHHYHIHPHAGHYRLYSLSSRPSTINTTSTTNTTNPSNSSSSNLLLSASHDNDIDLNETNNDEFPISSASFFPTTITITTTTNTLRPTPPCITINDDHTPYNNTHAPSPYKKLQKTISLDYSSTPPSNIFDNYNDHENNATTDPIISSIINNPPITDTTTDNTVTSTSSSSSVSSRRQRHSIAGQMSYMKMLGFGGFSKKMTTSANSLFSTAVISGSSSAPNLRDMIPVSSSVFPLTVLDGFGGVPPIRPLETLHNALSLKQLDNFLEKMTSAPLFKTPTCTPPKNPSTPLSMMTTITDEDICSATASTPTNNICRCNDNSILNEKNPERCGLCGYQIRNAVPDAESTPVAAGGDQQQQQQRLQTTNPVAAGSSLWSKQSSIASSITEPSSPAISDTYSQETPSCEMSISLTSNEGGNYSLPPSSATAAKLARFFPRLDGDLNTVSVYTPMNLDSLDSNDTEFNMGAIGGGGGGGPGGKSACLTPVSFNMDLSIVANKGSLTLSVDGFEDEDATPSAATTPSLPHDEGPQLEMCYCCEGHAESDQPPDDDAEQSTELFSSMRNKRLDENEPKVACCCHADEEPPLSAGPTFGDPVPPLLSIRKASDTISPKIQKQISLFESGDIDRQKDYAALHASINIPQPNSLQLKQDARLRKFENLTQSTSNSNFPFESNTLKRVPNNVEDFVDVNLTQSCINLKTSDVVASDLVSGGGSPQHKASQSAIFRPITMPSEMGSASGPASPRPGALIVKEKFIEPPKRITRSFHGKTQSMDADFLFNEFLLVPAQAPNTQQNSSSSEAGSSSTSPSTNRPNKRFTTTKVLDEALQDIDKV</sequence>
<evidence type="ECO:0000256" key="5">
    <source>
        <dbReference type="ARBA" id="ARBA00022679"/>
    </source>
</evidence>
<feature type="compositionally biased region" description="Low complexity" evidence="11">
    <location>
        <begin position="1639"/>
        <end position="1654"/>
    </location>
</feature>
<feature type="region of interest" description="Disordered" evidence="11">
    <location>
        <begin position="1084"/>
        <end position="1155"/>
    </location>
</feature>
<feature type="compositionally biased region" description="Basic residues" evidence="11">
    <location>
        <begin position="83"/>
        <end position="99"/>
    </location>
</feature>
<dbReference type="GO" id="GO:0016301">
    <property type="term" value="F:kinase activity"/>
    <property type="evidence" value="ECO:0007669"/>
    <property type="project" value="UniProtKB-KW"/>
</dbReference>
<keyword evidence="6" id="KW-0547">Nucleotide-binding</keyword>
<feature type="region of interest" description="Disordered" evidence="11">
    <location>
        <begin position="135"/>
        <end position="174"/>
    </location>
</feature>
<evidence type="ECO:0000313" key="13">
    <source>
        <dbReference type="Proteomes" id="UP001652621"/>
    </source>
</evidence>
<dbReference type="Gene3D" id="3.30.470.20">
    <property type="entry name" value="ATP-grasp fold, B domain"/>
    <property type="match status" value="1"/>
</dbReference>
<protein>
    <recommendedName>
        <fullName evidence="3">diphosphoinositol-pentakisphosphate 1-kinase</fullName>
        <ecNumber evidence="3">2.7.4.24</ecNumber>
    </recommendedName>
</protein>
<evidence type="ECO:0000256" key="9">
    <source>
        <dbReference type="ARBA" id="ARBA00033696"/>
    </source>
</evidence>
<dbReference type="PANTHER" id="PTHR12750">
    <property type="entry name" value="DIPHOSPHOINOSITOL PENTAKISPHOSPHATE KINASE"/>
    <property type="match status" value="1"/>
</dbReference>
<dbReference type="EC" id="2.7.4.24" evidence="3"/>
<dbReference type="InterPro" id="IPR033379">
    <property type="entry name" value="Acid_Pase_AS"/>
</dbReference>
<dbReference type="Pfam" id="PF00328">
    <property type="entry name" value="His_Phos_2"/>
    <property type="match status" value="1"/>
</dbReference>
<name>A0ABM3VJ66_MUSDO</name>
<accession>A0ABM3VJ66</accession>
<keyword evidence="8" id="KW-0067">ATP-binding</keyword>
<feature type="region of interest" description="Disordered" evidence="11">
    <location>
        <begin position="1341"/>
        <end position="1368"/>
    </location>
</feature>
<feature type="compositionally biased region" description="Low complexity" evidence="11">
    <location>
        <begin position="2053"/>
        <end position="2066"/>
    </location>
</feature>
<evidence type="ECO:0000256" key="1">
    <source>
        <dbReference type="ARBA" id="ARBA00004514"/>
    </source>
</evidence>
<feature type="compositionally biased region" description="Acidic residues" evidence="11">
    <location>
        <begin position="147"/>
        <end position="174"/>
    </location>
</feature>
<feature type="compositionally biased region" description="Polar residues" evidence="11">
    <location>
        <begin position="2067"/>
        <end position="2078"/>
    </location>
</feature>
<dbReference type="Pfam" id="PF18086">
    <property type="entry name" value="PPIP5K2_N"/>
    <property type="match status" value="1"/>
</dbReference>
<evidence type="ECO:0000256" key="8">
    <source>
        <dbReference type="ARBA" id="ARBA00022840"/>
    </source>
</evidence>